<protein>
    <submittedName>
        <fullName evidence="3">ParM protein</fullName>
    </submittedName>
</protein>
<reference evidence="3 4" key="1">
    <citation type="journal article" date="2016" name="Front. Microbiol.">
        <title>Comprehensive Phylogenetic Analysis of Bovine Non-aureus Staphylococci Species Based on Whole-Genome Sequencing.</title>
        <authorList>
            <person name="Naushad S."/>
            <person name="Barkema H.W."/>
            <person name="Luby C."/>
            <person name="Condas L.A."/>
            <person name="Nobrega D.B."/>
            <person name="Carson D.A."/>
            <person name="De Buck J."/>
        </authorList>
    </citation>
    <scope>NUCLEOTIDE SEQUENCE [LARGE SCALE GENOMIC DNA]</scope>
    <source>
        <strain evidence="3 4">SNUC 102</strain>
    </source>
</reference>
<keyword evidence="4" id="KW-1185">Reference proteome</keyword>
<evidence type="ECO:0000313" key="4">
    <source>
        <dbReference type="Proteomes" id="UP000285567"/>
    </source>
</evidence>
<dbReference type="InterPro" id="IPR040607">
    <property type="entry name" value="ALP_N"/>
</dbReference>
<comment type="caution">
    <text evidence="3">The sequence shown here is derived from an EMBL/GenBank/DDBJ whole genome shotgun (WGS) entry which is preliminary data.</text>
</comment>
<dbReference type="AlphaFoldDB" id="A0A418ILH7"/>
<dbReference type="Pfam" id="PF17989">
    <property type="entry name" value="ALP_N"/>
    <property type="match status" value="1"/>
</dbReference>
<dbReference type="Gene3D" id="3.30.420.40">
    <property type="match status" value="2"/>
</dbReference>
<dbReference type="CDD" id="cd24021">
    <property type="entry name" value="ASKHA_NBD_ParM_Psk41-like"/>
    <property type="match status" value="1"/>
</dbReference>
<feature type="domain" description="Actin homologue MreB-like C-terminal" evidence="2">
    <location>
        <begin position="188"/>
        <end position="303"/>
    </location>
</feature>
<evidence type="ECO:0000259" key="1">
    <source>
        <dbReference type="Pfam" id="PF17989"/>
    </source>
</evidence>
<proteinExistence type="predicted"/>
<name>A0A418ILH7_STAXY</name>
<feature type="domain" description="Actin-like protein N-terminal" evidence="1">
    <location>
        <begin position="8"/>
        <end position="165"/>
    </location>
</feature>
<organism evidence="3 4">
    <name type="scientific">Staphylococcus xylosus</name>
    <dbReference type="NCBI Taxonomy" id="1288"/>
    <lineage>
        <taxon>Bacteria</taxon>
        <taxon>Bacillati</taxon>
        <taxon>Bacillota</taxon>
        <taxon>Bacilli</taxon>
        <taxon>Bacillales</taxon>
        <taxon>Staphylococcaceae</taxon>
        <taxon>Staphylococcus</taxon>
    </lineage>
</organism>
<sequence length="353" mass="40152">MSNIHVMALDFGNGFVKGRINDENFVIPSRIGYKSNNDKQLEGFINSEIDVSEFVINDDYENIILFGKDLDKTTSTGKDTASTNNRYIYQSFEDLVECSIGLLARELPEEEIDVVIATGMPSNEIDSKSQAQFEEILRRNRSITIDGITKVVNVQDIKIIAQPMGTLLDLHMENGKVFKSFTEGKYSVLDFGSGTTIIDTYQNLKRVEEESFVINKGMIDFYKRIATHVSKEADGASITPRMIEQGMEYKQCKVNSRLTVDFVDYFIEEQEKIIQEVMSRFETVVGNINSIDRIIVTGGGSAVHFDSLSYYYPDVFEKVENSQLSNVRGYEKLGELLKDKVEQEVDRFEQTRN</sequence>
<dbReference type="RefSeq" id="WP_069792574.1">
    <property type="nucleotide sequence ID" value="NZ_QXUL01000063.1"/>
</dbReference>
<evidence type="ECO:0000313" key="3">
    <source>
        <dbReference type="EMBL" id="RIN08865.1"/>
    </source>
</evidence>
<gene>
    <name evidence="3" type="ORF">BU097_11175</name>
</gene>
<accession>A0A418ILH7</accession>
<dbReference type="InterPro" id="IPR049067">
    <property type="entry name" value="MreB-like_C"/>
</dbReference>
<dbReference type="OrthoDB" id="2304187at2"/>
<dbReference type="SUPFAM" id="SSF53067">
    <property type="entry name" value="Actin-like ATPase domain"/>
    <property type="match status" value="2"/>
</dbReference>
<dbReference type="Pfam" id="PF21522">
    <property type="entry name" value="MreB-like_C"/>
    <property type="match status" value="1"/>
</dbReference>
<dbReference type="InterPro" id="IPR043129">
    <property type="entry name" value="ATPase_NBD"/>
</dbReference>
<evidence type="ECO:0000259" key="2">
    <source>
        <dbReference type="Pfam" id="PF21522"/>
    </source>
</evidence>
<dbReference type="EMBL" id="QXUL01000063">
    <property type="protein sequence ID" value="RIN08865.1"/>
    <property type="molecule type" value="Genomic_DNA"/>
</dbReference>
<dbReference type="NCBIfam" id="NF010498">
    <property type="entry name" value="PRK13917.1"/>
    <property type="match status" value="1"/>
</dbReference>
<dbReference type="Proteomes" id="UP000285567">
    <property type="component" value="Unassembled WGS sequence"/>
</dbReference>